<organism evidence="1 2">
    <name type="scientific">Dreissena polymorpha</name>
    <name type="common">Zebra mussel</name>
    <name type="synonym">Mytilus polymorpha</name>
    <dbReference type="NCBI Taxonomy" id="45954"/>
    <lineage>
        <taxon>Eukaryota</taxon>
        <taxon>Metazoa</taxon>
        <taxon>Spiralia</taxon>
        <taxon>Lophotrochozoa</taxon>
        <taxon>Mollusca</taxon>
        <taxon>Bivalvia</taxon>
        <taxon>Autobranchia</taxon>
        <taxon>Heteroconchia</taxon>
        <taxon>Euheterodonta</taxon>
        <taxon>Imparidentia</taxon>
        <taxon>Neoheterodontei</taxon>
        <taxon>Myida</taxon>
        <taxon>Dreissenoidea</taxon>
        <taxon>Dreissenidae</taxon>
        <taxon>Dreissena</taxon>
    </lineage>
</organism>
<sequence>MGITKEKGPGAATTKHLTGRITKRNAEGVNKLLTNLKFNKAVGLEPNEVSEAWAAEQAPAITAIFKKCINTGELPKIRKMPT</sequence>
<reference evidence="1" key="1">
    <citation type="journal article" date="2019" name="bioRxiv">
        <title>The Genome of the Zebra Mussel, Dreissena polymorpha: A Resource for Invasive Species Research.</title>
        <authorList>
            <person name="McCartney M.A."/>
            <person name="Auch B."/>
            <person name="Kono T."/>
            <person name="Mallez S."/>
            <person name="Zhang Y."/>
            <person name="Obille A."/>
            <person name="Becker A."/>
            <person name="Abrahante J.E."/>
            <person name="Garbe J."/>
            <person name="Badalamenti J.P."/>
            <person name="Herman A."/>
            <person name="Mangelson H."/>
            <person name="Liachko I."/>
            <person name="Sullivan S."/>
            <person name="Sone E.D."/>
            <person name="Koren S."/>
            <person name="Silverstein K.A.T."/>
            <person name="Beckman K.B."/>
            <person name="Gohl D.M."/>
        </authorList>
    </citation>
    <scope>NUCLEOTIDE SEQUENCE</scope>
    <source>
        <strain evidence="1">Duluth1</strain>
        <tissue evidence="1">Whole animal</tissue>
    </source>
</reference>
<evidence type="ECO:0000313" key="1">
    <source>
        <dbReference type="EMBL" id="KAH3773900.1"/>
    </source>
</evidence>
<gene>
    <name evidence="1" type="ORF">DPMN_175271</name>
</gene>
<protein>
    <submittedName>
        <fullName evidence="1">Uncharacterized protein</fullName>
    </submittedName>
</protein>
<comment type="caution">
    <text evidence="1">The sequence shown here is derived from an EMBL/GenBank/DDBJ whole genome shotgun (WGS) entry which is preliminary data.</text>
</comment>
<accession>A0A9D4IH43</accession>
<dbReference type="EMBL" id="JAIWYP010000009">
    <property type="protein sequence ID" value="KAH3773900.1"/>
    <property type="molecule type" value="Genomic_DNA"/>
</dbReference>
<evidence type="ECO:0000313" key="2">
    <source>
        <dbReference type="Proteomes" id="UP000828390"/>
    </source>
</evidence>
<name>A0A9D4IH43_DREPO</name>
<proteinExistence type="predicted"/>
<dbReference type="AlphaFoldDB" id="A0A9D4IH43"/>
<keyword evidence="2" id="KW-1185">Reference proteome</keyword>
<dbReference type="Proteomes" id="UP000828390">
    <property type="component" value="Unassembled WGS sequence"/>
</dbReference>
<reference evidence="1" key="2">
    <citation type="submission" date="2020-11" db="EMBL/GenBank/DDBJ databases">
        <authorList>
            <person name="McCartney M.A."/>
            <person name="Auch B."/>
            <person name="Kono T."/>
            <person name="Mallez S."/>
            <person name="Becker A."/>
            <person name="Gohl D.M."/>
            <person name="Silverstein K.A.T."/>
            <person name="Koren S."/>
            <person name="Bechman K.B."/>
            <person name="Herman A."/>
            <person name="Abrahante J.E."/>
            <person name="Garbe J."/>
        </authorList>
    </citation>
    <scope>NUCLEOTIDE SEQUENCE</scope>
    <source>
        <strain evidence="1">Duluth1</strain>
        <tissue evidence="1">Whole animal</tissue>
    </source>
</reference>